<comment type="caution">
    <text evidence="1">The sequence shown here is derived from an EMBL/GenBank/DDBJ whole genome shotgun (WGS) entry which is preliminary data.</text>
</comment>
<keyword evidence="1" id="KW-0378">Hydrolase</keyword>
<dbReference type="GO" id="GO:0016787">
    <property type="term" value="F:hydrolase activity"/>
    <property type="evidence" value="ECO:0007669"/>
    <property type="project" value="UniProtKB-KW"/>
</dbReference>
<gene>
    <name evidence="1" type="ORF">H8S20_04470</name>
</gene>
<dbReference type="SUPFAM" id="SSF56784">
    <property type="entry name" value="HAD-like"/>
    <property type="match status" value="1"/>
</dbReference>
<evidence type="ECO:0000313" key="1">
    <source>
        <dbReference type="EMBL" id="MBC5628145.1"/>
    </source>
</evidence>
<dbReference type="Pfam" id="PF08282">
    <property type="entry name" value="Hydrolase_3"/>
    <property type="match status" value="1"/>
</dbReference>
<organism evidence="1 2">
    <name type="scientific">Clostridium hominis</name>
    <dbReference type="NCBI Taxonomy" id="2763036"/>
    <lineage>
        <taxon>Bacteria</taxon>
        <taxon>Bacillati</taxon>
        <taxon>Bacillota</taxon>
        <taxon>Clostridia</taxon>
        <taxon>Eubacteriales</taxon>
        <taxon>Clostridiaceae</taxon>
        <taxon>Clostridium</taxon>
    </lineage>
</organism>
<dbReference type="PANTHER" id="PTHR10000:SF8">
    <property type="entry name" value="HAD SUPERFAMILY HYDROLASE-LIKE, TYPE 3"/>
    <property type="match status" value="1"/>
</dbReference>
<evidence type="ECO:0000313" key="2">
    <source>
        <dbReference type="Proteomes" id="UP000596929"/>
    </source>
</evidence>
<dbReference type="EMBL" id="JACOOO010000004">
    <property type="protein sequence ID" value="MBC5628145.1"/>
    <property type="molecule type" value="Genomic_DNA"/>
</dbReference>
<accession>A0ABR7DAH1</accession>
<protein>
    <submittedName>
        <fullName evidence="1">HAD-IIB family hydrolase</fullName>
    </submittedName>
</protein>
<dbReference type="Gene3D" id="3.30.1240.10">
    <property type="match status" value="1"/>
</dbReference>
<keyword evidence="2" id="KW-1185">Reference proteome</keyword>
<dbReference type="InterPro" id="IPR036412">
    <property type="entry name" value="HAD-like_sf"/>
</dbReference>
<dbReference type="InterPro" id="IPR006379">
    <property type="entry name" value="HAD-SF_hydro_IIB"/>
</dbReference>
<dbReference type="InterPro" id="IPR023214">
    <property type="entry name" value="HAD_sf"/>
</dbReference>
<dbReference type="Gene3D" id="3.40.50.1000">
    <property type="entry name" value="HAD superfamily/HAD-like"/>
    <property type="match status" value="1"/>
</dbReference>
<dbReference type="PANTHER" id="PTHR10000">
    <property type="entry name" value="PHOSPHOSERINE PHOSPHATASE"/>
    <property type="match status" value="1"/>
</dbReference>
<sequence>MKLFVTDFDRTLYVDRDISLKDINSIKSWQEDGNLFVIATGRDIYSVREKVELYDIKPDYWICNNGAVLFNEDFNVLSSKVIEREVLMNILEYIYENYEGAFSLSEVNNKIAVRAKNDQCNERDYRKMIDFSEIEKIGQVYQIHKRFDEESLVSKLANDLNDKYGRYITAYPNNLNVDIVANGVNKSGTVEYLKNSLTNVNKVITIGDSYNDLQMILDYGGYTLESANENIRLKVKNICMDVSECINLNN</sequence>
<dbReference type="Proteomes" id="UP000596929">
    <property type="component" value="Unassembled WGS sequence"/>
</dbReference>
<dbReference type="NCBIfam" id="TIGR01484">
    <property type="entry name" value="HAD-SF-IIB"/>
    <property type="match status" value="1"/>
</dbReference>
<dbReference type="RefSeq" id="WP_186859389.1">
    <property type="nucleotide sequence ID" value="NZ_JACOOO010000004.1"/>
</dbReference>
<proteinExistence type="predicted"/>
<name>A0ABR7DAH1_9CLOT</name>
<reference evidence="1 2" key="1">
    <citation type="submission" date="2020-08" db="EMBL/GenBank/DDBJ databases">
        <title>Genome public.</title>
        <authorList>
            <person name="Liu C."/>
            <person name="Sun Q."/>
        </authorList>
    </citation>
    <scope>NUCLEOTIDE SEQUENCE [LARGE SCALE GENOMIC DNA]</scope>
    <source>
        <strain evidence="1 2">NSJ-6</strain>
    </source>
</reference>